<protein>
    <submittedName>
        <fullName evidence="1">Uncharacterized protein</fullName>
    </submittedName>
</protein>
<organism evidence="1 2">
    <name type="scientific">Melipona bicolor</name>
    <dbReference type="NCBI Taxonomy" id="60889"/>
    <lineage>
        <taxon>Eukaryota</taxon>
        <taxon>Metazoa</taxon>
        <taxon>Ecdysozoa</taxon>
        <taxon>Arthropoda</taxon>
        <taxon>Hexapoda</taxon>
        <taxon>Insecta</taxon>
        <taxon>Pterygota</taxon>
        <taxon>Neoptera</taxon>
        <taxon>Endopterygota</taxon>
        <taxon>Hymenoptera</taxon>
        <taxon>Apocrita</taxon>
        <taxon>Aculeata</taxon>
        <taxon>Apoidea</taxon>
        <taxon>Anthophila</taxon>
        <taxon>Apidae</taxon>
        <taxon>Melipona</taxon>
    </lineage>
</organism>
<proteinExistence type="predicted"/>
<reference evidence="1" key="1">
    <citation type="submission" date="2021-10" db="EMBL/GenBank/DDBJ databases">
        <title>Melipona bicolor Genome sequencing and assembly.</title>
        <authorList>
            <person name="Araujo N.S."/>
            <person name="Arias M.C."/>
        </authorList>
    </citation>
    <scope>NUCLEOTIDE SEQUENCE</scope>
    <source>
        <strain evidence="1">USP_2M_L1-L4_2017</strain>
        <tissue evidence="1">Whole body</tissue>
    </source>
</reference>
<evidence type="ECO:0000313" key="2">
    <source>
        <dbReference type="Proteomes" id="UP001177670"/>
    </source>
</evidence>
<dbReference type="EMBL" id="JAHYIQ010000003">
    <property type="protein sequence ID" value="KAK1133713.1"/>
    <property type="molecule type" value="Genomic_DNA"/>
</dbReference>
<sequence>MKDSNKIIPKNSDYTNIKKKQLGKFLNTSTVKLKDNHHSTVKQTTDDRRQKYPTNIKIFEYSIFLRFPPFRSTQRRWLVARATDQGQKQQKGEKRERRG</sequence>
<evidence type="ECO:0000313" key="1">
    <source>
        <dbReference type="EMBL" id="KAK1133713.1"/>
    </source>
</evidence>
<gene>
    <name evidence="1" type="ORF">K0M31_011507</name>
</gene>
<accession>A0AA40G9M7</accession>
<dbReference type="Proteomes" id="UP001177670">
    <property type="component" value="Unassembled WGS sequence"/>
</dbReference>
<name>A0AA40G9M7_9HYME</name>
<comment type="caution">
    <text evidence="1">The sequence shown here is derived from an EMBL/GenBank/DDBJ whole genome shotgun (WGS) entry which is preliminary data.</text>
</comment>
<dbReference type="AlphaFoldDB" id="A0AA40G9M7"/>
<keyword evidence="2" id="KW-1185">Reference proteome</keyword>